<dbReference type="Gene3D" id="3.40.50.12580">
    <property type="match status" value="1"/>
</dbReference>
<dbReference type="AlphaFoldDB" id="A0A2V3WCH5"/>
<reference evidence="1 2" key="1">
    <citation type="submission" date="2018-05" db="EMBL/GenBank/DDBJ databases">
        <title>Genomic Encyclopedia of Type Strains, Phase IV (KMG-IV): sequencing the most valuable type-strain genomes for metagenomic binning, comparative biology and taxonomic classification.</title>
        <authorList>
            <person name="Goeker M."/>
        </authorList>
    </citation>
    <scope>NUCLEOTIDE SEQUENCE [LARGE SCALE GENOMIC DNA]</scope>
    <source>
        <strain evidence="1 2">DSM 22440</strain>
    </source>
</reference>
<dbReference type="InterPro" id="IPR043148">
    <property type="entry name" value="TagF_C"/>
</dbReference>
<protein>
    <recommendedName>
        <fullName evidence="3">Capsular polysaccharide biosynthesis protein</fullName>
    </recommendedName>
</protein>
<accession>A0A2V3WCH5</accession>
<keyword evidence="2" id="KW-1185">Reference proteome</keyword>
<gene>
    <name evidence="1" type="ORF">DES38_10317</name>
</gene>
<dbReference type="Proteomes" id="UP000247922">
    <property type="component" value="Unassembled WGS sequence"/>
</dbReference>
<evidence type="ECO:0000313" key="2">
    <source>
        <dbReference type="Proteomes" id="UP000247922"/>
    </source>
</evidence>
<proteinExistence type="predicted"/>
<dbReference type="EMBL" id="QJJR01000003">
    <property type="protein sequence ID" value="PXW92002.1"/>
    <property type="molecule type" value="Genomic_DNA"/>
</dbReference>
<comment type="caution">
    <text evidence="1">The sequence shown here is derived from an EMBL/GenBank/DDBJ whole genome shotgun (WGS) entry which is preliminary data.</text>
</comment>
<evidence type="ECO:0008006" key="3">
    <source>
        <dbReference type="Google" id="ProtNLM"/>
    </source>
</evidence>
<name>A0A2V3WCH5_9BACI</name>
<organism evidence="1 2">
    <name type="scientific">Streptohalobacillus salinus</name>
    <dbReference type="NCBI Taxonomy" id="621096"/>
    <lineage>
        <taxon>Bacteria</taxon>
        <taxon>Bacillati</taxon>
        <taxon>Bacillota</taxon>
        <taxon>Bacilli</taxon>
        <taxon>Bacillales</taxon>
        <taxon>Bacillaceae</taxon>
        <taxon>Streptohalobacillus</taxon>
    </lineage>
</organism>
<dbReference type="RefSeq" id="WP_110250638.1">
    <property type="nucleotide sequence ID" value="NZ_QJJR01000003.1"/>
</dbReference>
<sequence length="473" mass="56382">MNRRYNLKEIYSFFEKVEFDYGLIDYKIDNVYFWKLIRISIWSTINNKVGLMGIAHPPRKEAFIEKLINRAKKEFNIYRYNAKKTKDQKDILIFKSPRKTFLEGEISDYYTHYIRKTIKSSNKRVLNLDLDTFHRQYSPPSYAVALPSIFSRRYCRWFMNIRFTESDVLLLNEIEKRIEYKFNIKLNIKELIRVQIFYYRYNYKYYWNLYKKIKPKKIILVCSYGNEALISAAQDLGIEVYEVQHGTISKYHLGYSFTSNKKVPYFPDYLMIYGDYWFDSTPIPLSSEKILNIGFPYLTQQLEHYKDNEKIKNSVIFISQGTIGKELSEIAFEFAKKNTCYNVTYKLHPSEFNDWRAIYPRLNEGMKLSNFKIVDDNKINLYQLLSESEYQVGVYSTALYEGLILNAKTILVSLPGVENLEYLLDEKIVMIANTADELKDSISNYKTKPFNKIYFFSDANNHDKILQTHFFNK</sequence>
<evidence type="ECO:0000313" key="1">
    <source>
        <dbReference type="EMBL" id="PXW92002.1"/>
    </source>
</evidence>
<dbReference type="OrthoDB" id="49588at2"/>